<keyword evidence="1" id="KW-0175">Coiled coil</keyword>
<dbReference type="SMART" id="SM00338">
    <property type="entry name" value="BRLZ"/>
    <property type="match status" value="1"/>
</dbReference>
<dbReference type="OrthoDB" id="295274at2759"/>
<evidence type="ECO:0000313" key="4">
    <source>
        <dbReference type="EMBL" id="KAG5183376.1"/>
    </source>
</evidence>
<evidence type="ECO:0000259" key="3">
    <source>
        <dbReference type="PROSITE" id="PS50217"/>
    </source>
</evidence>
<dbReference type="AlphaFoldDB" id="A0A835YXR1"/>
<dbReference type="PROSITE" id="PS00036">
    <property type="entry name" value="BZIP_BASIC"/>
    <property type="match status" value="1"/>
</dbReference>
<comment type="caution">
    <text evidence="4">The sequence shown here is derived from an EMBL/GenBank/DDBJ whole genome shotgun (WGS) entry which is preliminary data.</text>
</comment>
<feature type="compositionally biased region" description="Polar residues" evidence="2">
    <location>
        <begin position="340"/>
        <end position="349"/>
    </location>
</feature>
<accession>A0A835YXR1</accession>
<dbReference type="Pfam" id="PF00170">
    <property type="entry name" value="bZIP_1"/>
    <property type="match status" value="1"/>
</dbReference>
<dbReference type="CDD" id="cd14690">
    <property type="entry name" value="bZIP_CREB1"/>
    <property type="match status" value="1"/>
</dbReference>
<organism evidence="4 5">
    <name type="scientific">Tribonema minus</name>
    <dbReference type="NCBI Taxonomy" id="303371"/>
    <lineage>
        <taxon>Eukaryota</taxon>
        <taxon>Sar</taxon>
        <taxon>Stramenopiles</taxon>
        <taxon>Ochrophyta</taxon>
        <taxon>PX clade</taxon>
        <taxon>Xanthophyceae</taxon>
        <taxon>Tribonematales</taxon>
        <taxon>Tribonemataceae</taxon>
        <taxon>Tribonema</taxon>
    </lineage>
</organism>
<sequence length="349" mass="37891">MDEYADAASAAAAAAAGAVAYAGQKRPAHSNADQALSEKRLRRLEKNRMSARECRRRKKEHVQALQRQLAGLEADNLELRLKLKIGDEAREREADDEIAGLKQRLQEMVSKGAGEGDILAAMDVLKTKFADYGRDRTSAAIFHLDELQDDDRGLFPPRLQQDPASSSALMAAAGMGAKLKQDTLWNTLVRVLQITPQQEELLASKVAIAQLLASKVAIAQAMDEDLHNTLQLVAGLRSLLCTKNESLDDEMAQIQRILSPTQIQRILSPTQTAKFILWVSRNAACMHMLNQLWTQVHEQPEEGITSETTVARGASSQMLLGNDDSSSGGGGGGGYARSVADSNSGSEET</sequence>
<name>A0A835YXR1_9STRA</name>
<dbReference type="GO" id="GO:0003700">
    <property type="term" value="F:DNA-binding transcription factor activity"/>
    <property type="evidence" value="ECO:0007669"/>
    <property type="project" value="InterPro"/>
</dbReference>
<evidence type="ECO:0000313" key="5">
    <source>
        <dbReference type="Proteomes" id="UP000664859"/>
    </source>
</evidence>
<feature type="coiled-coil region" evidence="1">
    <location>
        <begin position="55"/>
        <end position="111"/>
    </location>
</feature>
<gene>
    <name evidence="4" type="ORF">JKP88DRAFT_348652</name>
</gene>
<feature type="domain" description="BZIP" evidence="3">
    <location>
        <begin position="37"/>
        <end position="84"/>
    </location>
</feature>
<dbReference type="Gene3D" id="1.20.5.170">
    <property type="match status" value="1"/>
</dbReference>
<protein>
    <recommendedName>
        <fullName evidence="3">BZIP domain-containing protein</fullName>
    </recommendedName>
</protein>
<proteinExistence type="predicted"/>
<evidence type="ECO:0000256" key="2">
    <source>
        <dbReference type="SAM" id="MobiDB-lite"/>
    </source>
</evidence>
<dbReference type="Proteomes" id="UP000664859">
    <property type="component" value="Unassembled WGS sequence"/>
</dbReference>
<dbReference type="EMBL" id="JAFCMP010000212">
    <property type="protein sequence ID" value="KAG5183376.1"/>
    <property type="molecule type" value="Genomic_DNA"/>
</dbReference>
<evidence type="ECO:0000256" key="1">
    <source>
        <dbReference type="SAM" id="Coils"/>
    </source>
</evidence>
<reference evidence="4" key="1">
    <citation type="submission" date="2021-02" db="EMBL/GenBank/DDBJ databases">
        <title>First Annotated Genome of the Yellow-green Alga Tribonema minus.</title>
        <authorList>
            <person name="Mahan K.M."/>
        </authorList>
    </citation>
    <scope>NUCLEOTIDE SEQUENCE</scope>
    <source>
        <strain evidence="4">UTEX B ZZ1240</strain>
    </source>
</reference>
<keyword evidence="5" id="KW-1185">Reference proteome</keyword>
<dbReference type="SUPFAM" id="SSF57959">
    <property type="entry name" value="Leucine zipper domain"/>
    <property type="match status" value="1"/>
</dbReference>
<dbReference type="PROSITE" id="PS50217">
    <property type="entry name" value="BZIP"/>
    <property type="match status" value="1"/>
</dbReference>
<feature type="compositionally biased region" description="Polar residues" evidence="2">
    <location>
        <begin position="310"/>
        <end position="319"/>
    </location>
</feature>
<dbReference type="InterPro" id="IPR004827">
    <property type="entry name" value="bZIP"/>
</dbReference>
<dbReference type="InterPro" id="IPR046347">
    <property type="entry name" value="bZIP_sf"/>
</dbReference>
<feature type="region of interest" description="Disordered" evidence="2">
    <location>
        <begin position="310"/>
        <end position="349"/>
    </location>
</feature>